<dbReference type="Proteomes" id="UP000276133">
    <property type="component" value="Unassembled WGS sequence"/>
</dbReference>
<gene>
    <name evidence="1" type="ORF">BpHYR1_029373</name>
</gene>
<accession>A0A3M7PAG6</accession>
<organism evidence="1 2">
    <name type="scientific">Brachionus plicatilis</name>
    <name type="common">Marine rotifer</name>
    <name type="synonym">Brachionus muelleri</name>
    <dbReference type="NCBI Taxonomy" id="10195"/>
    <lineage>
        <taxon>Eukaryota</taxon>
        <taxon>Metazoa</taxon>
        <taxon>Spiralia</taxon>
        <taxon>Gnathifera</taxon>
        <taxon>Rotifera</taxon>
        <taxon>Eurotatoria</taxon>
        <taxon>Monogononta</taxon>
        <taxon>Pseudotrocha</taxon>
        <taxon>Ploima</taxon>
        <taxon>Brachionidae</taxon>
        <taxon>Brachionus</taxon>
    </lineage>
</organism>
<keyword evidence="2" id="KW-1185">Reference proteome</keyword>
<evidence type="ECO:0000313" key="2">
    <source>
        <dbReference type="Proteomes" id="UP000276133"/>
    </source>
</evidence>
<evidence type="ECO:0000313" key="1">
    <source>
        <dbReference type="EMBL" id="RMZ96032.1"/>
    </source>
</evidence>
<dbReference type="EMBL" id="REGN01012313">
    <property type="protein sequence ID" value="RMZ96032.1"/>
    <property type="molecule type" value="Genomic_DNA"/>
</dbReference>
<comment type="caution">
    <text evidence="1">The sequence shown here is derived from an EMBL/GenBank/DDBJ whole genome shotgun (WGS) entry which is preliminary data.</text>
</comment>
<sequence length="154" mass="17823">MKLFLLSGKIQESKESFERNFSPNSCIGSESLIMANITGKKYVECLMQMQYYAFWLNCVIWYIKAYVDETNLGDKQNNLLSSIDKIMIPESAELSFAINSDVTKYRADFIKLFKIIYYTSIMRQLNFATVFPSSILKKNLGTHNKHHLAHRTIA</sequence>
<dbReference type="AlphaFoldDB" id="A0A3M7PAG6"/>
<proteinExistence type="predicted"/>
<protein>
    <submittedName>
        <fullName evidence="1">Uncharacterized protein</fullName>
    </submittedName>
</protein>
<name>A0A3M7PAG6_BRAPC</name>
<reference evidence="1 2" key="1">
    <citation type="journal article" date="2018" name="Sci. Rep.">
        <title>Genomic signatures of local adaptation to the degree of environmental predictability in rotifers.</title>
        <authorList>
            <person name="Franch-Gras L."/>
            <person name="Hahn C."/>
            <person name="Garcia-Roger E.M."/>
            <person name="Carmona M.J."/>
            <person name="Serra M."/>
            <person name="Gomez A."/>
        </authorList>
    </citation>
    <scope>NUCLEOTIDE SEQUENCE [LARGE SCALE GENOMIC DNA]</scope>
    <source>
        <strain evidence="1">HYR1</strain>
    </source>
</reference>